<dbReference type="InterPro" id="IPR051454">
    <property type="entry name" value="RNA/ubiquinone_mod_enzymes"/>
</dbReference>
<feature type="region of interest" description="Disordered" evidence="1">
    <location>
        <begin position="302"/>
        <end position="342"/>
    </location>
</feature>
<dbReference type="Proteomes" id="UP000242219">
    <property type="component" value="Unassembled WGS sequence"/>
</dbReference>
<feature type="domain" description="Peptidase U32 collagenase" evidence="2">
    <location>
        <begin position="440"/>
        <end position="552"/>
    </location>
</feature>
<dbReference type="InterPro" id="IPR020988">
    <property type="entry name" value="Pept_U32_collagenase"/>
</dbReference>
<evidence type="ECO:0000259" key="2">
    <source>
        <dbReference type="Pfam" id="PF12392"/>
    </source>
</evidence>
<name>A0A1V6LZB6_9BACT</name>
<dbReference type="Pfam" id="PF12392">
    <property type="entry name" value="DUF3656"/>
    <property type="match status" value="1"/>
</dbReference>
<evidence type="ECO:0000313" key="4">
    <source>
        <dbReference type="Proteomes" id="UP000242219"/>
    </source>
</evidence>
<sequence>MYVPPNTQQKKPELLSPAGNMECFFAALENGADAVYFGLQEFSARASAQNFTLADASKAIAYARKKAVKVYIALNTLIKTNEIDRVTDLLLALEEMQPDALILQDLGLLFLLRSRFPQINLHASTQMTIHNLAGVKQLKQMGFRRVVLARELSIDEIGNIARNATTEIEVFVHGALCYSYSGLCLLSSMTGGRSGNRGRCAQPCRMRYTTSTDEGGYLFSMKDLLTIPRINDIMAAGVHSFKIEGRMKSPAYVAVVTDAYRQAIDGRLLEEDEAIRRVMTVFSRETTHAYLFYGMNDKTKRGEKHKLSHDRAGSNCPSPSYERGERGVVAKSSTDTNKTGQLSESNDIKAANAINSSYPANLGLYAGVVVKSEKGQIVIKADADIGVRDLLQVFEHDSAKPVLLHVKTITMDGKRVYSIKAGNVAALNTQQQFKRGAKLYLVSSQKVNESVTPKIPKKLVPAKMPVDITASIRHDRMMIKGIIRQFSWSKDYSMKLESGINRITEEGHIRDCFSRLGETSFVLASIRADISEGLFIPLSILNDVRRDYFHNLSIAWQEERERRSREIKKWIRECVFQDTLAQHNRNQTISHMRTPMKGYEEEYKDAQGGNECSVDTFSEDAMRLSVKIDKLNYIQHIPLERIYKIYLAVSDEISFTKERDAMNTLSQIKDKMVFSLPVILRDRRDGLDTYEDIKIIVQKLIAQGFRQFQLCNLGAMGLFEGENVQWYADYPLYCLNPLSAAKLRELGFCRHTLSPEDDKENLQTLFSADADLIIYQDTPLFTSETCVWANMKRRCPGMKECGFKKVTVKNEYGDQFVAINERCKTLVISERPLSLFPGIPKLLEAGQRDFRIDLCWRDYTPEMIEDIFSGIQNRTRMKYSSLGNYNRGLR</sequence>
<comment type="caution">
    <text evidence="3">The sequence shown here is derived from an EMBL/GenBank/DDBJ whole genome shotgun (WGS) entry which is preliminary data.</text>
</comment>
<organism evidence="3 4">
    <name type="scientific">Candidatus Brocadia sapporoensis</name>
    <dbReference type="NCBI Taxonomy" id="392547"/>
    <lineage>
        <taxon>Bacteria</taxon>
        <taxon>Pseudomonadati</taxon>
        <taxon>Planctomycetota</taxon>
        <taxon>Candidatus Brocadiia</taxon>
        <taxon>Candidatus Brocadiales</taxon>
        <taxon>Candidatus Brocadiaceae</taxon>
        <taxon>Candidatus Brocadia</taxon>
    </lineage>
</organism>
<dbReference type="PANTHER" id="PTHR30217:SF10">
    <property type="entry name" value="23S RRNA 5-HYDROXYCYTIDINE C2501 SYNTHASE"/>
    <property type="match status" value="1"/>
</dbReference>
<keyword evidence="4" id="KW-1185">Reference proteome</keyword>
<accession>A0A1V6LZB6</accession>
<dbReference type="PANTHER" id="PTHR30217">
    <property type="entry name" value="PEPTIDASE U32 FAMILY"/>
    <property type="match status" value="1"/>
</dbReference>
<feature type="compositionally biased region" description="Polar residues" evidence="1">
    <location>
        <begin position="331"/>
        <end position="342"/>
    </location>
</feature>
<dbReference type="InterPro" id="IPR001539">
    <property type="entry name" value="Peptidase_U32"/>
</dbReference>
<reference evidence="3 4" key="1">
    <citation type="journal article" date="2016" name="Genome Announc.">
        <title>Draft Genome Sequence of the Anaerobic Ammonium-Oxidizing Bacterium 'Candidatus Brocadia sp. 40'.</title>
        <authorList>
            <person name="Ali M."/>
            <person name="Haroon M.F."/>
            <person name="Narita Y."/>
            <person name="Zhang L."/>
            <person name="Rangel Shaw D."/>
            <person name="Okabe S."/>
            <person name="Saikaly P.E."/>
        </authorList>
    </citation>
    <scope>NUCLEOTIDE SEQUENCE [LARGE SCALE GENOMIC DNA]</scope>
    <source>
        <strain evidence="3 4">40</strain>
    </source>
</reference>
<evidence type="ECO:0000313" key="3">
    <source>
        <dbReference type="EMBL" id="OQD45479.1"/>
    </source>
</evidence>
<evidence type="ECO:0000256" key="1">
    <source>
        <dbReference type="SAM" id="MobiDB-lite"/>
    </source>
</evidence>
<dbReference type="AlphaFoldDB" id="A0A1V6LZB6"/>
<gene>
    <name evidence="3" type="ORF">BIY37_08095</name>
</gene>
<dbReference type="EMBL" id="MJUW02000086">
    <property type="protein sequence ID" value="OQD45479.1"/>
    <property type="molecule type" value="Genomic_DNA"/>
</dbReference>
<protein>
    <recommendedName>
        <fullName evidence="2">Peptidase U32 collagenase domain-containing protein</fullName>
    </recommendedName>
</protein>
<proteinExistence type="predicted"/>
<dbReference type="Pfam" id="PF01136">
    <property type="entry name" value="Peptidase_U32"/>
    <property type="match status" value="1"/>
</dbReference>
<dbReference type="PROSITE" id="PS01276">
    <property type="entry name" value="PEPTIDASE_U32"/>
    <property type="match status" value="1"/>
</dbReference>